<protein>
    <submittedName>
        <fullName evidence="2">Uncharacterized protein</fullName>
    </submittedName>
</protein>
<feature type="compositionally biased region" description="Low complexity" evidence="1">
    <location>
        <begin position="72"/>
        <end position="85"/>
    </location>
</feature>
<reference evidence="2 3" key="1">
    <citation type="journal article" date="2019" name="Nat. Commun.">
        <title>The antimicrobial potential of Streptomyces from insect microbiomes.</title>
        <authorList>
            <person name="Chevrette M.G."/>
            <person name="Carlson C.M."/>
            <person name="Ortega H.E."/>
            <person name="Thomas C."/>
            <person name="Ananiev G.E."/>
            <person name="Barns K.J."/>
            <person name="Book A.J."/>
            <person name="Cagnazzo J."/>
            <person name="Carlos C."/>
            <person name="Flanigan W."/>
            <person name="Grubbs K.J."/>
            <person name="Horn H.A."/>
            <person name="Hoffmann F.M."/>
            <person name="Klassen J.L."/>
            <person name="Knack J.J."/>
            <person name="Lewin G.R."/>
            <person name="McDonald B.R."/>
            <person name="Muller L."/>
            <person name="Melo W.G.P."/>
            <person name="Pinto-Tomas A.A."/>
            <person name="Schmitz A."/>
            <person name="Wendt-Pienkowski E."/>
            <person name="Wildman S."/>
            <person name="Zhao M."/>
            <person name="Zhang F."/>
            <person name="Bugni T.S."/>
            <person name="Andes D.R."/>
            <person name="Pupo M.T."/>
            <person name="Currie C.R."/>
        </authorList>
    </citation>
    <scope>NUCLEOTIDE SEQUENCE [LARGE SCALE GENOMIC DNA]</scope>
    <source>
        <strain evidence="2 3">SID5840</strain>
    </source>
</reference>
<feature type="region of interest" description="Disordered" evidence="1">
    <location>
        <begin position="67"/>
        <end position="106"/>
    </location>
</feature>
<name>A0A7K2IQK6_9ACTN</name>
<evidence type="ECO:0000313" key="2">
    <source>
        <dbReference type="EMBL" id="MYR32259.1"/>
    </source>
</evidence>
<feature type="compositionally biased region" description="Basic and acidic residues" evidence="1">
    <location>
        <begin position="1"/>
        <end position="15"/>
    </location>
</feature>
<evidence type="ECO:0000256" key="1">
    <source>
        <dbReference type="SAM" id="MobiDB-lite"/>
    </source>
</evidence>
<dbReference type="AlphaFoldDB" id="A0A7K2IQK6"/>
<feature type="region of interest" description="Disordered" evidence="1">
    <location>
        <begin position="1"/>
        <end position="36"/>
    </location>
</feature>
<comment type="caution">
    <text evidence="2">The sequence shown here is derived from an EMBL/GenBank/DDBJ whole genome shotgun (WGS) entry which is preliminary data.</text>
</comment>
<dbReference type="RefSeq" id="WP_042283949.1">
    <property type="nucleotide sequence ID" value="NZ_BAZE01000008.1"/>
</dbReference>
<organism evidence="2 3">
    <name type="scientific">Nocardiopsis alba</name>
    <dbReference type="NCBI Taxonomy" id="53437"/>
    <lineage>
        <taxon>Bacteria</taxon>
        <taxon>Bacillati</taxon>
        <taxon>Actinomycetota</taxon>
        <taxon>Actinomycetes</taxon>
        <taxon>Streptosporangiales</taxon>
        <taxon>Nocardiopsidaceae</taxon>
        <taxon>Nocardiopsis</taxon>
    </lineage>
</organism>
<evidence type="ECO:0000313" key="3">
    <source>
        <dbReference type="Proteomes" id="UP000467124"/>
    </source>
</evidence>
<proteinExistence type="predicted"/>
<dbReference type="EMBL" id="WWHY01000001">
    <property type="protein sequence ID" value="MYR32259.1"/>
    <property type="molecule type" value="Genomic_DNA"/>
</dbReference>
<gene>
    <name evidence="2" type="ORF">GTW20_08245</name>
</gene>
<dbReference type="GeneID" id="91392645"/>
<sequence length="106" mass="11707">MKFEFIEDESSEHRHTTTGHEGAQGTEDEQPTPLSPSALIAAASERLLSRTFTDVHRARASLNRMQYAVQASPSWTESTFESTTPEPEPATFRPSAFGPRPQEDGS</sequence>
<dbReference type="Proteomes" id="UP000467124">
    <property type="component" value="Unassembled WGS sequence"/>
</dbReference>
<accession>A0A7K2IQK6</accession>